<dbReference type="InterPro" id="IPR047854">
    <property type="entry name" value="RFC_lid"/>
</dbReference>
<dbReference type="GO" id="GO:0016887">
    <property type="term" value="F:ATP hydrolysis activity"/>
    <property type="evidence" value="ECO:0007669"/>
    <property type="project" value="InterPro"/>
</dbReference>
<dbReference type="CDD" id="cd18140">
    <property type="entry name" value="HLD_clamp_RFC"/>
    <property type="match status" value="1"/>
</dbReference>
<dbReference type="Pfam" id="PF21960">
    <property type="entry name" value="RCF1-5-like_lid"/>
    <property type="match status" value="1"/>
</dbReference>
<dbReference type="InterPro" id="IPR003959">
    <property type="entry name" value="ATPase_AAA_core"/>
</dbReference>
<keyword evidence="3 7" id="KW-0235">DNA replication</keyword>
<gene>
    <name evidence="7" type="primary">rfcL</name>
    <name evidence="10" type="ORF">J3E07_001028</name>
</gene>
<evidence type="ECO:0000256" key="4">
    <source>
        <dbReference type="ARBA" id="ARBA00022741"/>
    </source>
</evidence>
<dbReference type="Proteomes" id="UP000740329">
    <property type="component" value="Unassembled WGS sequence"/>
</dbReference>
<feature type="compositionally biased region" description="Low complexity" evidence="8">
    <location>
        <begin position="457"/>
        <end position="469"/>
    </location>
</feature>
<feature type="region of interest" description="Disordered" evidence="8">
    <location>
        <begin position="491"/>
        <end position="514"/>
    </location>
</feature>
<comment type="subunit">
    <text evidence="7">Heteromultimer composed of small subunits (RfcS) and large subunits (RfcL).</text>
</comment>
<dbReference type="EMBL" id="JAGGMV010000002">
    <property type="protein sequence ID" value="MBP2201616.1"/>
    <property type="molecule type" value="Genomic_DNA"/>
</dbReference>
<evidence type="ECO:0000256" key="1">
    <source>
        <dbReference type="ARBA" id="ARBA00006878"/>
    </source>
</evidence>
<dbReference type="PANTHER" id="PTHR23389:SF6">
    <property type="entry name" value="REPLICATION FACTOR C SUBUNIT 1"/>
    <property type="match status" value="1"/>
</dbReference>
<evidence type="ECO:0000256" key="3">
    <source>
        <dbReference type="ARBA" id="ARBA00022705"/>
    </source>
</evidence>
<reference evidence="10" key="1">
    <citation type="submission" date="2021-03" db="EMBL/GenBank/DDBJ databases">
        <title>Genomic Encyclopedia of Type Strains, Phase IV (KMG-V): Genome sequencing to study the core and pangenomes of soil and plant-associated prokaryotes.</title>
        <authorList>
            <person name="Whitman W."/>
        </authorList>
    </citation>
    <scope>NUCLEOTIDE SEQUENCE</scope>
    <source>
        <strain evidence="10">C4</strain>
    </source>
</reference>
<dbReference type="InterPro" id="IPR023935">
    <property type="entry name" value="Rep_factor-C_lsu"/>
</dbReference>
<dbReference type="NCBIfam" id="NF003230">
    <property type="entry name" value="PRK04195.1-6"/>
    <property type="match status" value="1"/>
</dbReference>
<feature type="compositionally biased region" description="Basic and acidic residues" evidence="8">
    <location>
        <begin position="422"/>
        <end position="441"/>
    </location>
</feature>
<dbReference type="NCBIfam" id="NF003229">
    <property type="entry name" value="PRK04195.1-5"/>
    <property type="match status" value="1"/>
</dbReference>
<comment type="similarity">
    <text evidence="1 7">Belongs to the activator 1 small subunits family. RfcL subfamily.</text>
</comment>
<proteinExistence type="inferred from homology"/>
<dbReference type="SUPFAM" id="SSF52540">
    <property type="entry name" value="P-loop containing nucleoside triphosphate hydrolases"/>
    <property type="match status" value="1"/>
</dbReference>
<evidence type="ECO:0000256" key="2">
    <source>
        <dbReference type="ARBA" id="ARBA00014793"/>
    </source>
</evidence>
<name>A0A8J7UUR7_METVO</name>
<evidence type="ECO:0000313" key="11">
    <source>
        <dbReference type="Proteomes" id="UP000740329"/>
    </source>
</evidence>
<feature type="compositionally biased region" description="Polar residues" evidence="8">
    <location>
        <begin position="504"/>
        <end position="514"/>
    </location>
</feature>
<evidence type="ECO:0000259" key="9">
    <source>
        <dbReference type="SMART" id="SM00382"/>
    </source>
</evidence>
<dbReference type="InterPro" id="IPR003593">
    <property type="entry name" value="AAA+_ATPase"/>
</dbReference>
<dbReference type="RefSeq" id="WP_209591078.1">
    <property type="nucleotide sequence ID" value="NZ_JAGGMV010000002.1"/>
</dbReference>
<dbReference type="GO" id="GO:0006260">
    <property type="term" value="P:DNA replication"/>
    <property type="evidence" value="ECO:0007669"/>
    <property type="project" value="UniProtKB-UniRule"/>
</dbReference>
<dbReference type="PANTHER" id="PTHR23389">
    <property type="entry name" value="CHROMOSOME TRANSMISSION FIDELITY FACTOR 18"/>
    <property type="match status" value="1"/>
</dbReference>
<accession>A0A8J7UUR7</accession>
<evidence type="ECO:0000256" key="7">
    <source>
        <dbReference type="HAMAP-Rule" id="MF_01508"/>
    </source>
</evidence>
<feature type="binding site" evidence="7">
    <location>
        <begin position="46"/>
        <end position="53"/>
    </location>
    <ligand>
        <name>ATP</name>
        <dbReference type="ChEBI" id="CHEBI:30616"/>
    </ligand>
</feature>
<dbReference type="Pfam" id="PF00004">
    <property type="entry name" value="AAA"/>
    <property type="match status" value="1"/>
</dbReference>
<dbReference type="InterPro" id="IPR027417">
    <property type="entry name" value="P-loop_NTPase"/>
</dbReference>
<keyword evidence="5 7" id="KW-0067">ATP-binding</keyword>
<comment type="caution">
    <text evidence="10">The sequence shown here is derived from an EMBL/GenBank/DDBJ whole genome shotgun (WGS) entry which is preliminary data.</text>
</comment>
<organism evidence="10 11">
    <name type="scientific">Methanococcus voltae</name>
    <dbReference type="NCBI Taxonomy" id="2188"/>
    <lineage>
        <taxon>Archaea</taxon>
        <taxon>Methanobacteriati</taxon>
        <taxon>Methanobacteriota</taxon>
        <taxon>Methanomada group</taxon>
        <taxon>Methanococci</taxon>
        <taxon>Methanococcales</taxon>
        <taxon>Methanococcaceae</taxon>
        <taxon>Methanococcus</taxon>
    </lineage>
</organism>
<keyword evidence="4 7" id="KW-0547">Nucleotide-binding</keyword>
<dbReference type="GO" id="GO:0005524">
    <property type="term" value="F:ATP binding"/>
    <property type="evidence" value="ECO:0007669"/>
    <property type="project" value="UniProtKB-UniRule"/>
</dbReference>
<dbReference type="SMART" id="SM00382">
    <property type="entry name" value="AAA"/>
    <property type="match status" value="1"/>
</dbReference>
<dbReference type="CDD" id="cd00009">
    <property type="entry name" value="AAA"/>
    <property type="match status" value="1"/>
</dbReference>
<dbReference type="HAMAP" id="MF_01508">
    <property type="entry name" value="RfcL"/>
    <property type="match status" value="1"/>
</dbReference>
<protein>
    <recommendedName>
        <fullName evidence="2 7">Replication factor C large subunit</fullName>
        <shortName evidence="7">RFC large subunit</shortName>
    </recommendedName>
    <alternativeName>
        <fullName evidence="6 7">Clamp loader large subunit</fullName>
    </alternativeName>
</protein>
<evidence type="ECO:0000313" key="10">
    <source>
        <dbReference type="EMBL" id="MBP2201616.1"/>
    </source>
</evidence>
<dbReference type="Gene3D" id="3.40.50.300">
    <property type="entry name" value="P-loop containing nucleotide triphosphate hydrolases"/>
    <property type="match status" value="1"/>
</dbReference>
<dbReference type="GO" id="GO:0003689">
    <property type="term" value="F:DNA clamp loader activity"/>
    <property type="evidence" value="ECO:0007669"/>
    <property type="project" value="UniProtKB-UniRule"/>
</dbReference>
<dbReference type="Gene3D" id="1.10.8.60">
    <property type="match status" value="1"/>
</dbReference>
<comment type="function">
    <text evidence="7">Part of the RFC clamp loader complex which loads the PCNA sliding clamp onto DNA.</text>
</comment>
<sequence>MEWVEKYRPKSMNDVAGQNKIKEELTNWIEEYLQNGGYHKPLLLAGPPGCGKTTLAYALANDYNFEVIELNASDKRNKNVIQQVVGTAAVSKSLSGRRSLIILDEVDGLSGNEDRGGVSEIIKVAKTAKNPIILTANDPYKLNLSSLRNSVHLVNVNSVHTNSIPPVLRRIALQEGYEVDPKAIKMIASHASGDLRAAINDLESLLIGRTTPMETEDVRNLADRDSKGNIFDAVRIALKTTHYDIAVSTSRDLKEDIGTVQEWLAENIPREYQKPHEIAKAYDYISKSDIYLGRVYRRQHFGFWKYASALMTAGVALSKDEKYRGFIRYSPPTIFTKLSRSKVHRQKTKAVALKIGQKVHLSSKRAMEYMRLLPLIFENDIDASIGLIEYFELTRDEVEFLSKKTIATKIFKQIQKDEKEQAKARKKELKEMKKSNKESNGESKTTPKTKSKKDKSSNSSKENGNSLEKFLNPTKVKKEIEIEVEIEVEIEKKEDNSDNLKNMPKSQITLDNFF</sequence>
<evidence type="ECO:0000256" key="8">
    <source>
        <dbReference type="SAM" id="MobiDB-lite"/>
    </source>
</evidence>
<feature type="region of interest" description="Disordered" evidence="8">
    <location>
        <begin position="422"/>
        <end position="470"/>
    </location>
</feature>
<feature type="domain" description="AAA+ ATPase" evidence="9">
    <location>
        <begin position="38"/>
        <end position="157"/>
    </location>
</feature>
<evidence type="ECO:0000256" key="6">
    <source>
        <dbReference type="ARBA" id="ARBA00032141"/>
    </source>
</evidence>
<dbReference type="AlphaFoldDB" id="A0A8J7UUR7"/>
<evidence type="ECO:0000256" key="5">
    <source>
        <dbReference type="ARBA" id="ARBA00022840"/>
    </source>
</evidence>